<evidence type="ECO:0000256" key="1">
    <source>
        <dbReference type="PIRSR" id="PIRSR001220-1"/>
    </source>
</evidence>
<dbReference type="InterPro" id="IPR036152">
    <property type="entry name" value="Asp/glu_Ase-like_sf"/>
</dbReference>
<protein>
    <submittedName>
        <fullName evidence="4">Asparaginase</fullName>
    </submittedName>
</protein>
<dbReference type="STRING" id="288004.AL038_05605"/>
<organism evidence="4 5">
    <name type="scientific">Beggiatoa leptomitoformis</name>
    <dbReference type="NCBI Taxonomy" id="288004"/>
    <lineage>
        <taxon>Bacteria</taxon>
        <taxon>Pseudomonadati</taxon>
        <taxon>Pseudomonadota</taxon>
        <taxon>Gammaproteobacteria</taxon>
        <taxon>Thiotrichales</taxon>
        <taxon>Thiotrichaceae</taxon>
        <taxon>Beggiatoa</taxon>
    </lineage>
</organism>
<evidence type="ECO:0000313" key="5">
    <source>
        <dbReference type="Proteomes" id="UP000234271"/>
    </source>
</evidence>
<feature type="domain" description="L-asparaginase N-terminal" evidence="3">
    <location>
        <begin position="6"/>
        <end position="156"/>
    </location>
</feature>
<dbReference type="InterPro" id="IPR037152">
    <property type="entry name" value="L-asparaginase_N_sf"/>
</dbReference>
<gene>
    <name evidence="4" type="ORF">BLE401_00370</name>
</gene>
<dbReference type="GO" id="GO:0004067">
    <property type="term" value="F:asparaginase activity"/>
    <property type="evidence" value="ECO:0007669"/>
    <property type="project" value="UniProtKB-UniRule"/>
</dbReference>
<dbReference type="OrthoDB" id="9788068at2"/>
<accession>A0A2N9YA20</accession>
<feature type="binding site" evidence="2">
    <location>
        <begin position="85"/>
        <end position="86"/>
    </location>
    <ligand>
        <name>substrate</name>
    </ligand>
</feature>
<dbReference type="PIRSF" id="PIRSF500176">
    <property type="entry name" value="L_ASNase"/>
    <property type="match status" value="1"/>
</dbReference>
<dbReference type="PROSITE" id="PS51732">
    <property type="entry name" value="ASN_GLN_ASE_3"/>
    <property type="match status" value="1"/>
</dbReference>
<dbReference type="PANTHER" id="PTHR11707:SF28">
    <property type="entry name" value="60 KDA LYSOPHOSPHOLIPASE"/>
    <property type="match status" value="1"/>
</dbReference>
<name>A0A2N9YA20_9GAMM</name>
<dbReference type="EMBL" id="CP018889">
    <property type="protein sequence ID" value="AUI67299.2"/>
    <property type="molecule type" value="Genomic_DNA"/>
</dbReference>
<feature type="binding site" evidence="2">
    <location>
        <position position="56"/>
    </location>
    <ligand>
        <name>substrate</name>
    </ligand>
</feature>
<evidence type="ECO:0000259" key="3">
    <source>
        <dbReference type="Pfam" id="PF00710"/>
    </source>
</evidence>
<dbReference type="PANTHER" id="PTHR11707">
    <property type="entry name" value="L-ASPARAGINASE"/>
    <property type="match status" value="1"/>
</dbReference>
<proteinExistence type="predicted"/>
<dbReference type="PIRSF" id="PIRSF001220">
    <property type="entry name" value="L-ASNase_gatD"/>
    <property type="match status" value="1"/>
</dbReference>
<dbReference type="InterPro" id="IPR006034">
    <property type="entry name" value="Asparaginase/glutaminase-like"/>
</dbReference>
<dbReference type="InterPro" id="IPR027474">
    <property type="entry name" value="L-asparaginase_N"/>
</dbReference>
<feature type="active site" description="O-isoaspartyl threonine intermediate" evidence="1">
    <location>
        <position position="14"/>
    </location>
</feature>
<sequence>MFYVSIKLLVAGGTIDKQYDELTGNVIFAQTHIPELLTQARCTAPVTIETVFLKDSLDMTLEDRQALYIQANLAQEDKILITHGTDTMGETARYLGERHLQKTIVLLGAMIPYCFKQSDSLFNLGFALASVQCLPHGVYVAMNGQVFTWDNVVKNKLKGVFERG</sequence>
<dbReference type="Pfam" id="PF00710">
    <property type="entry name" value="Asparaginase"/>
    <property type="match status" value="1"/>
</dbReference>
<evidence type="ECO:0000313" key="4">
    <source>
        <dbReference type="EMBL" id="AUI67299.2"/>
    </source>
</evidence>
<dbReference type="AlphaFoldDB" id="A0A2N9YA20"/>
<evidence type="ECO:0000256" key="2">
    <source>
        <dbReference type="PIRSR" id="PIRSR001220-2"/>
    </source>
</evidence>
<dbReference type="Proteomes" id="UP000234271">
    <property type="component" value="Chromosome"/>
</dbReference>
<dbReference type="SUPFAM" id="SSF53774">
    <property type="entry name" value="Glutaminase/Asparaginase"/>
    <property type="match status" value="1"/>
</dbReference>
<reference evidence="5" key="1">
    <citation type="submission" date="2016-12" db="EMBL/GenBank/DDBJ databases">
        <title>Complete Genome Sequence of Beggiatoa leptomitiformis D-401.</title>
        <authorList>
            <person name="Fomenkov A."/>
            <person name="Vincze T."/>
            <person name="Grabovich M."/>
            <person name="Anton B.P."/>
            <person name="Dubinina G."/>
            <person name="Orlova M."/>
            <person name="Belousova E."/>
            <person name="Roberts R.J."/>
        </authorList>
    </citation>
    <scope>NUCLEOTIDE SEQUENCE [LARGE SCALE GENOMIC DNA]</scope>
    <source>
        <strain evidence="5">D-401</strain>
    </source>
</reference>
<dbReference type="Gene3D" id="3.40.50.1170">
    <property type="entry name" value="L-asparaginase, N-terminal domain"/>
    <property type="match status" value="1"/>
</dbReference>
<keyword evidence="5" id="KW-1185">Reference proteome</keyword>
<dbReference type="PRINTS" id="PR00139">
    <property type="entry name" value="ASNGLNASE"/>
</dbReference>